<dbReference type="AlphaFoldDB" id="A0A6H2H101"/>
<keyword evidence="4" id="KW-1185">Reference proteome</keyword>
<protein>
    <submittedName>
        <fullName evidence="3">DUF1980 domain-containing protein</fullName>
    </submittedName>
</protein>
<feature type="domain" description="DUF1980" evidence="2">
    <location>
        <begin position="16"/>
        <end position="122"/>
    </location>
</feature>
<gene>
    <name evidence="3" type="ORF">HGI30_18240</name>
</gene>
<dbReference type="KEGG" id="palr:HGI30_18240"/>
<evidence type="ECO:0000259" key="2">
    <source>
        <dbReference type="Pfam" id="PF09323"/>
    </source>
</evidence>
<sequence>MTPSALAAIHHAAKSAVLAVLSLSLTQLARTGSLGRYIEPQLELGVKLSALALFALAVFRLWIAVRAWQGDDAEADCGCGAHGPAAGPRPLAACLVFLLPVALGLLPPAPLGSADAARAGIHLHGAGAERPASVPAPSAARSLDPDY</sequence>
<feature type="region of interest" description="Disordered" evidence="1">
    <location>
        <begin position="128"/>
        <end position="147"/>
    </location>
</feature>
<accession>A0A6H2H101</accession>
<evidence type="ECO:0000313" key="3">
    <source>
        <dbReference type="EMBL" id="QJC53325.1"/>
    </source>
</evidence>
<dbReference type="EMBL" id="CP051428">
    <property type="protein sequence ID" value="QJC53325.1"/>
    <property type="molecule type" value="Genomic_DNA"/>
</dbReference>
<evidence type="ECO:0000313" key="4">
    <source>
        <dbReference type="Proteomes" id="UP000502136"/>
    </source>
</evidence>
<dbReference type="Pfam" id="PF09323">
    <property type="entry name" value="DUF1980"/>
    <property type="match status" value="1"/>
</dbReference>
<reference evidence="3 4" key="1">
    <citation type="submission" date="2020-04" db="EMBL/GenBank/DDBJ databases">
        <title>Novel Paenibacillus strain UniB2 isolated from commercial digestive syrup.</title>
        <authorList>
            <person name="Thorat V."/>
            <person name="Kirdat K."/>
            <person name="Tiwarekar B."/>
            <person name="Yadav A."/>
        </authorList>
    </citation>
    <scope>NUCLEOTIDE SEQUENCE [LARGE SCALE GENOMIC DNA]</scope>
    <source>
        <strain evidence="3 4">UniB2</strain>
    </source>
</reference>
<dbReference type="InterPro" id="IPR048493">
    <property type="entry name" value="DUF1980_N"/>
</dbReference>
<evidence type="ECO:0000256" key="1">
    <source>
        <dbReference type="SAM" id="MobiDB-lite"/>
    </source>
</evidence>
<organism evidence="3 4">
    <name type="scientific">Paenibacillus albicereus</name>
    <dbReference type="NCBI Taxonomy" id="2726185"/>
    <lineage>
        <taxon>Bacteria</taxon>
        <taxon>Bacillati</taxon>
        <taxon>Bacillota</taxon>
        <taxon>Bacilli</taxon>
        <taxon>Bacillales</taxon>
        <taxon>Paenibacillaceae</taxon>
        <taxon>Paenibacillus</taxon>
    </lineage>
</organism>
<proteinExistence type="predicted"/>
<dbReference type="RefSeq" id="WP_168908865.1">
    <property type="nucleotide sequence ID" value="NZ_CP051428.1"/>
</dbReference>
<name>A0A6H2H101_9BACL</name>
<dbReference type="Proteomes" id="UP000502136">
    <property type="component" value="Chromosome"/>
</dbReference>